<accession>A0A1R3KCG7</accession>
<proteinExistence type="predicted"/>
<keyword evidence="2" id="KW-1185">Reference proteome</keyword>
<dbReference type="Proteomes" id="UP000187203">
    <property type="component" value="Unassembled WGS sequence"/>
</dbReference>
<name>A0A1R3KCG7_9ROSI</name>
<sequence length="79" mass="8377">MTKLKTVIENDQAVNSKSRSRAGVGNELGDEIFSPFSNEGLELFGWANPTANKGFGANDRLPTISGATRFEVPSTMSGG</sequence>
<gene>
    <name evidence="1" type="ORF">COLO4_09290</name>
</gene>
<reference evidence="2" key="1">
    <citation type="submission" date="2013-09" db="EMBL/GenBank/DDBJ databases">
        <title>Corchorus olitorius genome sequencing.</title>
        <authorList>
            <person name="Alam M."/>
            <person name="Haque M.S."/>
            <person name="Islam M.S."/>
            <person name="Emdad E.M."/>
            <person name="Islam M.M."/>
            <person name="Ahmed B."/>
            <person name="Halim A."/>
            <person name="Hossen Q.M.M."/>
            <person name="Hossain M.Z."/>
            <person name="Ahmed R."/>
            <person name="Khan M.M."/>
            <person name="Islam R."/>
            <person name="Rashid M.M."/>
            <person name="Khan S.A."/>
            <person name="Rahman M.S."/>
            <person name="Alam M."/>
            <person name="Yahiya A.S."/>
            <person name="Khan M.S."/>
            <person name="Azam M.S."/>
            <person name="Haque T."/>
            <person name="Lashkar M.Z.H."/>
            <person name="Akhand A.I."/>
            <person name="Morshed G."/>
            <person name="Roy S."/>
            <person name="Uddin K.S."/>
            <person name="Rabeya T."/>
            <person name="Hossain A.S."/>
            <person name="Chowdhury A."/>
            <person name="Snigdha A.R."/>
            <person name="Mortoza M.S."/>
            <person name="Matin S.A."/>
            <person name="Hoque S.M.E."/>
            <person name="Islam M.K."/>
            <person name="Roy D.K."/>
            <person name="Haider R."/>
            <person name="Moosa M.M."/>
            <person name="Elias S.M."/>
            <person name="Hasan A.M."/>
            <person name="Jahan S."/>
            <person name="Shafiuddin M."/>
            <person name="Mahmood N."/>
            <person name="Shommy N.S."/>
        </authorList>
    </citation>
    <scope>NUCLEOTIDE SEQUENCE [LARGE SCALE GENOMIC DNA]</scope>
    <source>
        <strain evidence="2">cv. O-4</strain>
    </source>
</reference>
<organism evidence="1 2">
    <name type="scientific">Corchorus olitorius</name>
    <dbReference type="NCBI Taxonomy" id="93759"/>
    <lineage>
        <taxon>Eukaryota</taxon>
        <taxon>Viridiplantae</taxon>
        <taxon>Streptophyta</taxon>
        <taxon>Embryophyta</taxon>
        <taxon>Tracheophyta</taxon>
        <taxon>Spermatophyta</taxon>
        <taxon>Magnoliopsida</taxon>
        <taxon>eudicotyledons</taxon>
        <taxon>Gunneridae</taxon>
        <taxon>Pentapetalae</taxon>
        <taxon>rosids</taxon>
        <taxon>malvids</taxon>
        <taxon>Malvales</taxon>
        <taxon>Malvaceae</taxon>
        <taxon>Grewioideae</taxon>
        <taxon>Apeibeae</taxon>
        <taxon>Corchorus</taxon>
    </lineage>
</organism>
<protein>
    <submittedName>
        <fullName evidence="1">Ferredoxin-dependent glutamate synthase, chloroplastic</fullName>
    </submittedName>
</protein>
<dbReference type="EMBL" id="AWUE01014200">
    <property type="protein sequence ID" value="OMP04797.1"/>
    <property type="molecule type" value="Genomic_DNA"/>
</dbReference>
<evidence type="ECO:0000313" key="2">
    <source>
        <dbReference type="Proteomes" id="UP000187203"/>
    </source>
</evidence>
<dbReference type="AlphaFoldDB" id="A0A1R3KCG7"/>
<evidence type="ECO:0000313" key="1">
    <source>
        <dbReference type="EMBL" id="OMP04797.1"/>
    </source>
</evidence>
<comment type="caution">
    <text evidence="1">The sequence shown here is derived from an EMBL/GenBank/DDBJ whole genome shotgun (WGS) entry which is preliminary data.</text>
</comment>